<feature type="region of interest" description="Disordered" evidence="1">
    <location>
        <begin position="1"/>
        <end position="32"/>
    </location>
</feature>
<dbReference type="Pfam" id="PF24016">
    <property type="entry name" value="DUF7330"/>
    <property type="match status" value="1"/>
</dbReference>
<reference evidence="3 4" key="1">
    <citation type="submission" date="2024-01" db="EMBL/GenBank/DDBJ databases">
        <title>A draft genome for the cacao thread blight pathogen Marasmiellus scandens.</title>
        <authorList>
            <person name="Baruah I.K."/>
            <person name="Leung J."/>
            <person name="Bukari Y."/>
            <person name="Amoako-Attah I."/>
            <person name="Meinhardt L.W."/>
            <person name="Bailey B.A."/>
            <person name="Cohen S.P."/>
        </authorList>
    </citation>
    <scope>NUCLEOTIDE SEQUENCE [LARGE SCALE GENOMIC DNA]</scope>
    <source>
        <strain evidence="3 4">GH-19</strain>
    </source>
</reference>
<gene>
    <name evidence="3" type="ORF">VKT23_010101</name>
</gene>
<evidence type="ECO:0000259" key="2">
    <source>
        <dbReference type="Pfam" id="PF24016"/>
    </source>
</evidence>
<proteinExistence type="predicted"/>
<dbReference type="Proteomes" id="UP001498398">
    <property type="component" value="Unassembled WGS sequence"/>
</dbReference>
<evidence type="ECO:0000313" key="3">
    <source>
        <dbReference type="EMBL" id="KAK7457762.1"/>
    </source>
</evidence>
<comment type="caution">
    <text evidence="3">The sequence shown here is derived from an EMBL/GenBank/DDBJ whole genome shotgun (WGS) entry which is preliminary data.</text>
</comment>
<protein>
    <recommendedName>
        <fullName evidence="2">DUF7330 domain-containing protein</fullName>
    </recommendedName>
</protein>
<dbReference type="InterPro" id="IPR055754">
    <property type="entry name" value="DUF7330"/>
</dbReference>
<sequence>MIAPHEKANIPADSQESKVATTSTTVHDDPPPEYANALSVVPKDAQIQPHTLSGTVPPGPTTVATSSQAVNYISLNQPLGSIDCKYIIDPFVYIPRAFLPPLAEGQSEVSRKNLSLRTKMGGITADVTMWHDDSAERKEKMEKGGKMVNMEMKALVGTIWLKLRDPTPRPTSQRPPFFLRCFTRTGTLFVELPRSFHGFILVTTTVGAVTLSTSLQSTARWLDSGLRSRRCFIGDMSGLSDHENGNTWTGDEVKLEASFGAVQISYVDEGKWHL</sequence>
<organism evidence="3 4">
    <name type="scientific">Marasmiellus scandens</name>
    <dbReference type="NCBI Taxonomy" id="2682957"/>
    <lineage>
        <taxon>Eukaryota</taxon>
        <taxon>Fungi</taxon>
        <taxon>Dikarya</taxon>
        <taxon>Basidiomycota</taxon>
        <taxon>Agaricomycotina</taxon>
        <taxon>Agaricomycetes</taxon>
        <taxon>Agaricomycetidae</taxon>
        <taxon>Agaricales</taxon>
        <taxon>Marasmiineae</taxon>
        <taxon>Omphalotaceae</taxon>
        <taxon>Marasmiellus</taxon>
    </lineage>
</organism>
<accession>A0ABR1JGS2</accession>
<name>A0ABR1JGS2_9AGAR</name>
<feature type="domain" description="DUF7330" evidence="2">
    <location>
        <begin position="71"/>
        <end position="269"/>
    </location>
</feature>
<evidence type="ECO:0000313" key="4">
    <source>
        <dbReference type="Proteomes" id="UP001498398"/>
    </source>
</evidence>
<evidence type="ECO:0000256" key="1">
    <source>
        <dbReference type="SAM" id="MobiDB-lite"/>
    </source>
</evidence>
<keyword evidence="4" id="KW-1185">Reference proteome</keyword>
<feature type="compositionally biased region" description="Polar residues" evidence="1">
    <location>
        <begin position="12"/>
        <end position="25"/>
    </location>
</feature>
<dbReference type="EMBL" id="JBANRG010000019">
    <property type="protein sequence ID" value="KAK7457762.1"/>
    <property type="molecule type" value="Genomic_DNA"/>
</dbReference>